<dbReference type="InterPro" id="IPR052898">
    <property type="entry name" value="ACAD10-like"/>
</dbReference>
<dbReference type="EMBL" id="CP054706">
    <property type="protein sequence ID" value="QQK80488.1"/>
    <property type="molecule type" value="Genomic_DNA"/>
</dbReference>
<protein>
    <submittedName>
        <fullName evidence="2">Phosphotransferase family protein</fullName>
    </submittedName>
</protein>
<reference evidence="2 3" key="1">
    <citation type="submission" date="2020-06" db="EMBL/GenBank/DDBJ databases">
        <title>Genomic analysis of Salicibibacter sp. NKC21-4.</title>
        <authorList>
            <person name="Oh Y.J."/>
        </authorList>
    </citation>
    <scope>NUCLEOTIDE SEQUENCE [LARGE SCALE GENOMIC DNA]</scope>
    <source>
        <strain evidence="2 3">NKC21-4</strain>
    </source>
</reference>
<dbReference type="Proteomes" id="UP000595349">
    <property type="component" value="Chromosome"/>
</dbReference>
<dbReference type="KEGG" id="scib:HUG20_11670"/>
<name>A0A7T6ZBN5_9BACI</name>
<dbReference type="Pfam" id="PF01636">
    <property type="entry name" value="APH"/>
    <property type="match status" value="1"/>
</dbReference>
<dbReference type="PANTHER" id="PTHR47829">
    <property type="entry name" value="HYDROLASE, PUTATIVE (AFU_ORTHOLOGUE AFUA_1G12880)-RELATED"/>
    <property type="match status" value="1"/>
</dbReference>
<accession>A0A7T6ZBN5</accession>
<organism evidence="2 3">
    <name type="scientific">Salicibibacter cibi</name>
    <dbReference type="NCBI Taxonomy" id="2743001"/>
    <lineage>
        <taxon>Bacteria</taxon>
        <taxon>Bacillati</taxon>
        <taxon>Bacillota</taxon>
        <taxon>Bacilli</taxon>
        <taxon>Bacillales</taxon>
        <taxon>Bacillaceae</taxon>
        <taxon>Salicibibacter</taxon>
    </lineage>
</organism>
<keyword evidence="2" id="KW-0808">Transferase</keyword>
<dbReference type="Gene3D" id="3.90.1200.10">
    <property type="match status" value="1"/>
</dbReference>
<dbReference type="SUPFAM" id="SSF56112">
    <property type="entry name" value="Protein kinase-like (PK-like)"/>
    <property type="match status" value="1"/>
</dbReference>
<dbReference type="Gene3D" id="3.30.200.20">
    <property type="entry name" value="Phosphorylase Kinase, domain 1"/>
    <property type="match status" value="1"/>
</dbReference>
<dbReference type="InterPro" id="IPR041726">
    <property type="entry name" value="ACAD10_11_N"/>
</dbReference>
<dbReference type="CDD" id="cd05154">
    <property type="entry name" value="ACAD10_11_N-like"/>
    <property type="match status" value="1"/>
</dbReference>
<gene>
    <name evidence="2" type="ORF">HUG20_11670</name>
</gene>
<dbReference type="GO" id="GO:0016740">
    <property type="term" value="F:transferase activity"/>
    <property type="evidence" value="ECO:0007669"/>
    <property type="project" value="UniProtKB-KW"/>
</dbReference>
<dbReference type="InterPro" id="IPR002575">
    <property type="entry name" value="Aminoglycoside_PTrfase"/>
</dbReference>
<evidence type="ECO:0000313" key="2">
    <source>
        <dbReference type="EMBL" id="QQK80488.1"/>
    </source>
</evidence>
<evidence type="ECO:0000313" key="3">
    <source>
        <dbReference type="Proteomes" id="UP000595349"/>
    </source>
</evidence>
<sequence length="349" mass="40479">MTQSVRSGEELDVTKVKAFLEKHLSDIPKDEPVQVEQYYAGASNLTYLLSCGEWQGVLRRPPFGPLPAKAHDMKREYGILSRLHPVFPLAPKPYILGEDDTVMEATFYVMERKQGIVIDQSLPEGIQATEDLGRELSHTFIDTLAALHQVDAEAAGLHTFGRPEGFMERQVHGWIKRYERAKTEEIPEYEKLKKWFLDNIPADKETTVIHNDFKFNNLLFSNDLRQVKAVVDWEMATIGDPLFDLGAVLSYWVQQDDSELLQSTFPTITKEPGFLNRRELIQRYAEKTGRDCSSLHFYQVFAYFKLAVIVQQIYFRWKNGQTEDERFRHYGQRGTNLIKYAWKFLNEGE</sequence>
<keyword evidence="3" id="KW-1185">Reference proteome</keyword>
<proteinExistence type="predicted"/>
<feature type="domain" description="Aminoglycoside phosphotransferase" evidence="1">
    <location>
        <begin position="37"/>
        <end position="262"/>
    </location>
</feature>
<dbReference type="AlphaFoldDB" id="A0A7T6ZBN5"/>
<dbReference type="RefSeq" id="WP_200084859.1">
    <property type="nucleotide sequence ID" value="NZ_CP054706.1"/>
</dbReference>
<dbReference type="PANTHER" id="PTHR47829:SF1">
    <property type="entry name" value="HAD FAMILY PHOSPHATASE"/>
    <property type="match status" value="1"/>
</dbReference>
<evidence type="ECO:0000259" key="1">
    <source>
        <dbReference type="Pfam" id="PF01636"/>
    </source>
</evidence>
<dbReference type="InterPro" id="IPR011009">
    <property type="entry name" value="Kinase-like_dom_sf"/>
</dbReference>